<dbReference type="EMBL" id="DS985221">
    <property type="protein sequence ID" value="EEY20677.1"/>
    <property type="molecule type" value="Genomic_DNA"/>
</dbReference>
<reference evidence="2" key="1">
    <citation type="journal article" date="2011" name="PLoS Pathog.">
        <title>Comparative genomics yields insights into niche adaptation of plant vascular wilt pathogens.</title>
        <authorList>
            <person name="Klosterman S.J."/>
            <person name="Subbarao K.V."/>
            <person name="Kang S."/>
            <person name="Veronese P."/>
            <person name="Gold S.E."/>
            <person name="Thomma B.P.H.J."/>
            <person name="Chen Z."/>
            <person name="Henrissat B."/>
            <person name="Lee Y.-H."/>
            <person name="Park J."/>
            <person name="Garcia-Pedrajas M.D."/>
            <person name="Barbara D.J."/>
            <person name="Anchieta A."/>
            <person name="de Jonge R."/>
            <person name="Santhanam P."/>
            <person name="Maruthachalam K."/>
            <person name="Atallah Z."/>
            <person name="Amyotte S.G."/>
            <person name="Paz Z."/>
            <person name="Inderbitzin P."/>
            <person name="Hayes R.J."/>
            <person name="Heiman D.I."/>
            <person name="Young S."/>
            <person name="Zeng Q."/>
            <person name="Engels R."/>
            <person name="Galagan J."/>
            <person name="Cuomo C.A."/>
            <person name="Dobinson K.F."/>
            <person name="Ma L.-J."/>
        </authorList>
    </citation>
    <scope>NUCLEOTIDE SEQUENCE [LARGE SCALE GENOMIC DNA]</scope>
    <source>
        <strain evidence="2">VaMs.102 / ATCC MYA-4576 / FGSC 10136</strain>
    </source>
</reference>
<keyword evidence="2" id="KW-1185">Reference proteome</keyword>
<dbReference type="Proteomes" id="UP000008698">
    <property type="component" value="Unassembled WGS sequence"/>
</dbReference>
<dbReference type="RefSeq" id="XP_003003225.1">
    <property type="nucleotide sequence ID" value="XM_003003179.1"/>
</dbReference>
<dbReference type="AlphaFoldDB" id="C9SPG2"/>
<organism evidence="2">
    <name type="scientific">Verticillium alfalfae (strain VaMs.102 / ATCC MYA-4576 / FGSC 10136)</name>
    <name type="common">Verticillium wilt of alfalfa</name>
    <name type="synonym">Verticillium albo-atrum</name>
    <dbReference type="NCBI Taxonomy" id="526221"/>
    <lineage>
        <taxon>Eukaryota</taxon>
        <taxon>Fungi</taxon>
        <taxon>Dikarya</taxon>
        <taxon>Ascomycota</taxon>
        <taxon>Pezizomycotina</taxon>
        <taxon>Sordariomycetes</taxon>
        <taxon>Hypocreomycetidae</taxon>
        <taxon>Glomerellales</taxon>
        <taxon>Plectosphaerellaceae</taxon>
        <taxon>Verticillium</taxon>
    </lineage>
</organism>
<gene>
    <name evidence="1" type="ORF">VDBG_06787</name>
</gene>
<sequence length="101" mass="11557">MVFEGKEKPRHLVCTCQVAPTILDTPSFNTSIHYHQSDNRDALTSYVKSAKTLPASTRNLPCFTFTCLQQAIWTCVLRARRSLFPGTKRQHLYDSFGMLVY</sequence>
<accession>C9SPG2</accession>
<name>C9SPG2_VERA1</name>
<dbReference type="HOGENOM" id="CLU_2293837_0_0_1"/>
<proteinExistence type="predicted"/>
<evidence type="ECO:0000313" key="1">
    <source>
        <dbReference type="EMBL" id="EEY20677.1"/>
    </source>
</evidence>
<dbReference type="GeneID" id="9537351"/>
<protein>
    <submittedName>
        <fullName evidence="1">Predicted protein</fullName>
    </submittedName>
</protein>
<dbReference type="KEGG" id="val:VDBG_06787"/>
<evidence type="ECO:0000313" key="2">
    <source>
        <dbReference type="Proteomes" id="UP000008698"/>
    </source>
</evidence>